<dbReference type="EMBL" id="JAFBCL010000001">
    <property type="protein sequence ID" value="MBM7809773.1"/>
    <property type="molecule type" value="Genomic_DNA"/>
</dbReference>
<accession>A0ABS2S0L7</accession>
<proteinExistence type="predicted"/>
<evidence type="ECO:0000313" key="3">
    <source>
        <dbReference type="Proteomes" id="UP001195724"/>
    </source>
</evidence>
<sequence length="43" mass="4759">MKPVTGTSPPASTGRDTVIRHGEEVFVNRPNGFPRRNAEPRRA</sequence>
<feature type="compositionally biased region" description="Basic and acidic residues" evidence="1">
    <location>
        <begin position="17"/>
        <end position="26"/>
    </location>
</feature>
<keyword evidence="3" id="KW-1185">Reference proteome</keyword>
<feature type="region of interest" description="Disordered" evidence="1">
    <location>
        <begin position="1"/>
        <end position="43"/>
    </location>
</feature>
<name>A0ABS2S0L7_9PSEU</name>
<evidence type="ECO:0000256" key="1">
    <source>
        <dbReference type="SAM" id="MobiDB-lite"/>
    </source>
</evidence>
<reference evidence="2 3" key="1">
    <citation type="submission" date="2021-01" db="EMBL/GenBank/DDBJ databases">
        <title>Sequencing the genomes of 1000 actinobacteria strains.</title>
        <authorList>
            <person name="Klenk H.-P."/>
        </authorList>
    </citation>
    <scope>NUCLEOTIDE SEQUENCE [LARGE SCALE GENOMIC DNA]</scope>
    <source>
        <strain evidence="2 3">DSM 44581</strain>
    </source>
</reference>
<dbReference type="Proteomes" id="UP001195724">
    <property type="component" value="Unassembled WGS sequence"/>
</dbReference>
<organism evidence="2 3">
    <name type="scientific">Saccharothrix algeriensis</name>
    <dbReference type="NCBI Taxonomy" id="173560"/>
    <lineage>
        <taxon>Bacteria</taxon>
        <taxon>Bacillati</taxon>
        <taxon>Actinomycetota</taxon>
        <taxon>Actinomycetes</taxon>
        <taxon>Pseudonocardiales</taxon>
        <taxon>Pseudonocardiaceae</taxon>
        <taxon>Saccharothrix</taxon>
    </lineage>
</organism>
<protein>
    <submittedName>
        <fullName evidence="2">Uncharacterized protein</fullName>
    </submittedName>
</protein>
<feature type="compositionally biased region" description="Polar residues" evidence="1">
    <location>
        <begin position="1"/>
        <end position="15"/>
    </location>
</feature>
<comment type="caution">
    <text evidence="2">The sequence shown here is derived from an EMBL/GenBank/DDBJ whole genome shotgun (WGS) entry which is preliminary data.</text>
</comment>
<gene>
    <name evidence="2" type="ORF">JOE68_000638</name>
</gene>
<evidence type="ECO:0000313" key="2">
    <source>
        <dbReference type="EMBL" id="MBM7809773.1"/>
    </source>
</evidence>